<dbReference type="PANTHER" id="PTHR32099">
    <property type="entry name" value="CYSTEINE-RICH REPEAT SECRETORY PROTEIN"/>
    <property type="match status" value="1"/>
</dbReference>
<dbReference type="Pfam" id="PF01657">
    <property type="entry name" value="Stress-antifung"/>
    <property type="match status" value="2"/>
</dbReference>
<accession>A0A811RHA6</accession>
<evidence type="ECO:0000256" key="2">
    <source>
        <dbReference type="ARBA" id="ARBA00022737"/>
    </source>
</evidence>
<keyword evidence="8" id="KW-1185">Reference proteome</keyword>
<dbReference type="Gene3D" id="1.10.510.10">
    <property type="entry name" value="Transferase(Phosphotransferase) domain 1"/>
    <property type="match status" value="1"/>
</dbReference>
<feature type="compositionally biased region" description="Pro residues" evidence="3">
    <location>
        <begin position="265"/>
        <end position="282"/>
    </location>
</feature>
<evidence type="ECO:0000313" key="7">
    <source>
        <dbReference type="EMBL" id="CAD6269246.1"/>
    </source>
</evidence>
<evidence type="ECO:0000313" key="8">
    <source>
        <dbReference type="Proteomes" id="UP000604825"/>
    </source>
</evidence>
<dbReference type="Gene3D" id="3.30.430.20">
    <property type="entry name" value="Gnk2 domain, C-X8-C-X2-C motif"/>
    <property type="match status" value="2"/>
</dbReference>
<protein>
    <recommendedName>
        <fullName evidence="6">Gnk2-homologous domain-containing protein</fullName>
    </recommendedName>
</protein>
<feature type="region of interest" description="Disordered" evidence="3">
    <location>
        <begin position="249"/>
        <end position="285"/>
    </location>
</feature>
<feature type="domain" description="Gnk2-homologous" evidence="6">
    <location>
        <begin position="136"/>
        <end position="243"/>
    </location>
</feature>
<evidence type="ECO:0000256" key="4">
    <source>
        <dbReference type="SAM" id="Phobius"/>
    </source>
</evidence>
<dbReference type="CDD" id="cd23509">
    <property type="entry name" value="Gnk2-like"/>
    <property type="match status" value="2"/>
</dbReference>
<evidence type="ECO:0000259" key="6">
    <source>
        <dbReference type="PROSITE" id="PS51473"/>
    </source>
</evidence>
<keyword evidence="4" id="KW-1133">Transmembrane helix</keyword>
<dbReference type="InterPro" id="IPR002902">
    <property type="entry name" value="GNK2"/>
</dbReference>
<name>A0A811RHA6_9POAL</name>
<dbReference type="Proteomes" id="UP000604825">
    <property type="component" value="Unassembled WGS sequence"/>
</dbReference>
<feature type="signal peptide" evidence="5">
    <location>
        <begin position="1"/>
        <end position="21"/>
    </location>
</feature>
<dbReference type="AlphaFoldDB" id="A0A811RHA6"/>
<gene>
    <name evidence="7" type="ORF">NCGR_LOCUS52550</name>
</gene>
<feature type="chain" id="PRO_5033002276" description="Gnk2-homologous domain-containing protein" evidence="5">
    <location>
        <begin position="22"/>
        <end position="431"/>
    </location>
</feature>
<dbReference type="InterPro" id="IPR038408">
    <property type="entry name" value="GNK2_sf"/>
</dbReference>
<sequence length="431" mass="45757">MDSCLLLLLATFVFLVVAASGQDNSTMEPAYASCSTTGNYTGGSQYKKNLDQFLAALPAAAGDNGGFYKGSVGAGTDAVFGLIMCFADSDASECLDCLSRALAGITAACPGSRSVNAVYDTCVLRYSAAPIPDAADLDYEPPVSIATPNTSDAVRAAWVPLMCKLAGGMETSPLRISNDSTPYSGPQKGRMYGLAQCTRDLNASECNRCISSYANRLWSLFPNNIFGALRGYSCYLRYQVGAFDVTLPPEPAPPPSQAVPGTGPAHPPSPQAVPGPFSPAKPPSSSKTGVVAVGMSVSLVSVLVTLGLFAFLLIRRRREKDRFREEAREQEREQGAILDVADARLKGEFDAREVETVMLVGLWCAHPDRSLRPSIRQAVNVLRVEAPLPSLPARMPVATYMPPPDAFYYTSSVTTGGTGTTQSSMTSVPMK</sequence>
<dbReference type="PROSITE" id="PS51473">
    <property type="entry name" value="GNK2"/>
    <property type="match status" value="2"/>
</dbReference>
<organism evidence="7 8">
    <name type="scientific">Miscanthus lutarioriparius</name>
    <dbReference type="NCBI Taxonomy" id="422564"/>
    <lineage>
        <taxon>Eukaryota</taxon>
        <taxon>Viridiplantae</taxon>
        <taxon>Streptophyta</taxon>
        <taxon>Embryophyta</taxon>
        <taxon>Tracheophyta</taxon>
        <taxon>Spermatophyta</taxon>
        <taxon>Magnoliopsida</taxon>
        <taxon>Liliopsida</taxon>
        <taxon>Poales</taxon>
        <taxon>Poaceae</taxon>
        <taxon>PACMAD clade</taxon>
        <taxon>Panicoideae</taxon>
        <taxon>Andropogonodae</taxon>
        <taxon>Andropogoneae</taxon>
        <taxon>Saccharinae</taxon>
        <taxon>Miscanthus</taxon>
    </lineage>
</organism>
<dbReference type="PANTHER" id="PTHR32099:SF102">
    <property type="entry name" value="OS12G0608700 PROTEIN"/>
    <property type="match status" value="1"/>
</dbReference>
<keyword evidence="4" id="KW-0812">Transmembrane</keyword>
<keyword evidence="4" id="KW-0472">Membrane</keyword>
<reference evidence="7" key="1">
    <citation type="submission" date="2020-10" db="EMBL/GenBank/DDBJ databases">
        <authorList>
            <person name="Han B."/>
            <person name="Lu T."/>
            <person name="Zhao Q."/>
            <person name="Huang X."/>
            <person name="Zhao Y."/>
        </authorList>
    </citation>
    <scope>NUCLEOTIDE SEQUENCE</scope>
</reference>
<comment type="caution">
    <text evidence="7">The sequence shown here is derived from an EMBL/GenBank/DDBJ whole genome shotgun (WGS) entry which is preliminary data.</text>
</comment>
<feature type="domain" description="Gnk2-homologous" evidence="6">
    <location>
        <begin position="28"/>
        <end position="131"/>
    </location>
</feature>
<evidence type="ECO:0000256" key="5">
    <source>
        <dbReference type="SAM" id="SignalP"/>
    </source>
</evidence>
<dbReference type="EMBL" id="CAJGYO010000015">
    <property type="protein sequence ID" value="CAD6269246.1"/>
    <property type="molecule type" value="Genomic_DNA"/>
</dbReference>
<evidence type="ECO:0000256" key="1">
    <source>
        <dbReference type="ARBA" id="ARBA00022729"/>
    </source>
</evidence>
<dbReference type="OrthoDB" id="669224at2759"/>
<feature type="transmembrane region" description="Helical" evidence="4">
    <location>
        <begin position="290"/>
        <end position="314"/>
    </location>
</feature>
<proteinExistence type="predicted"/>
<evidence type="ECO:0000256" key="3">
    <source>
        <dbReference type="SAM" id="MobiDB-lite"/>
    </source>
</evidence>
<keyword evidence="2" id="KW-0677">Repeat</keyword>
<keyword evidence="1 5" id="KW-0732">Signal</keyword>